<dbReference type="EMBL" id="JACEIK010006308">
    <property type="protein sequence ID" value="MCE2055465.1"/>
    <property type="molecule type" value="Genomic_DNA"/>
</dbReference>
<name>A0ABS8W2U5_DATST</name>
<reference evidence="1 2" key="1">
    <citation type="journal article" date="2021" name="BMC Genomics">
        <title>Datura genome reveals duplications of psychoactive alkaloid biosynthetic genes and high mutation rate following tissue culture.</title>
        <authorList>
            <person name="Rajewski A."/>
            <person name="Carter-House D."/>
            <person name="Stajich J."/>
            <person name="Litt A."/>
        </authorList>
    </citation>
    <scope>NUCLEOTIDE SEQUENCE [LARGE SCALE GENOMIC DNA]</scope>
    <source>
        <strain evidence="1">AR-01</strain>
    </source>
</reference>
<evidence type="ECO:0000313" key="1">
    <source>
        <dbReference type="EMBL" id="MCE2055465.1"/>
    </source>
</evidence>
<organism evidence="1 2">
    <name type="scientific">Datura stramonium</name>
    <name type="common">Jimsonweed</name>
    <name type="synonym">Common thornapple</name>
    <dbReference type="NCBI Taxonomy" id="4076"/>
    <lineage>
        <taxon>Eukaryota</taxon>
        <taxon>Viridiplantae</taxon>
        <taxon>Streptophyta</taxon>
        <taxon>Embryophyta</taxon>
        <taxon>Tracheophyta</taxon>
        <taxon>Spermatophyta</taxon>
        <taxon>Magnoliopsida</taxon>
        <taxon>eudicotyledons</taxon>
        <taxon>Gunneridae</taxon>
        <taxon>Pentapetalae</taxon>
        <taxon>asterids</taxon>
        <taxon>lamiids</taxon>
        <taxon>Solanales</taxon>
        <taxon>Solanaceae</taxon>
        <taxon>Solanoideae</taxon>
        <taxon>Datureae</taxon>
        <taxon>Datura</taxon>
    </lineage>
</organism>
<comment type="caution">
    <text evidence="1">The sequence shown here is derived from an EMBL/GenBank/DDBJ whole genome shotgun (WGS) entry which is preliminary data.</text>
</comment>
<accession>A0ABS8W2U5</accession>
<keyword evidence="2" id="KW-1185">Reference proteome</keyword>
<proteinExistence type="predicted"/>
<sequence length="132" mass="14910">MATVATTTLPHSYVISQISRQNRCLHFLMVYNRKPLMSQRVPIPVAMPDMVAAWISIDWARRLGWRNLKTGVVILAEETIESIFSFQEDDLSNHSLSALPNTGINSTNGAQLENQRHQPLIHPQPFPFVSTT</sequence>
<evidence type="ECO:0000313" key="2">
    <source>
        <dbReference type="Proteomes" id="UP000823775"/>
    </source>
</evidence>
<gene>
    <name evidence="1" type="ORF">HAX54_042687</name>
</gene>
<dbReference type="Proteomes" id="UP000823775">
    <property type="component" value="Unassembled WGS sequence"/>
</dbReference>
<protein>
    <submittedName>
        <fullName evidence="1">Uncharacterized protein</fullName>
    </submittedName>
</protein>